<protein>
    <recommendedName>
        <fullName evidence="6">Galactose mutarotase</fullName>
    </recommendedName>
</protein>
<dbReference type="GO" id="GO:0030246">
    <property type="term" value="F:carbohydrate binding"/>
    <property type="evidence" value="ECO:0007669"/>
    <property type="project" value="InterPro"/>
</dbReference>
<keyword evidence="3" id="KW-0106">Calcium</keyword>
<dbReference type="InterPro" id="IPR027839">
    <property type="entry name" value="DUF4432"/>
</dbReference>
<dbReference type="Proteomes" id="UP000198901">
    <property type="component" value="Unassembled WGS sequence"/>
</dbReference>
<reference evidence="4 5" key="1">
    <citation type="submission" date="2016-10" db="EMBL/GenBank/DDBJ databases">
        <authorList>
            <person name="de Groot N.N."/>
        </authorList>
    </citation>
    <scope>NUCLEOTIDE SEQUENCE [LARGE SCALE GENOMIC DNA]</scope>
    <source>
        <strain evidence="4 5">DSM 21668</strain>
    </source>
</reference>
<dbReference type="OrthoDB" id="9791280at2"/>
<dbReference type="AlphaFoldDB" id="A0A1G9JXA4"/>
<evidence type="ECO:0000256" key="1">
    <source>
        <dbReference type="ARBA" id="ARBA00001913"/>
    </source>
</evidence>
<dbReference type="Gene3D" id="2.70.98.10">
    <property type="match status" value="1"/>
</dbReference>
<evidence type="ECO:0000256" key="3">
    <source>
        <dbReference type="ARBA" id="ARBA00022837"/>
    </source>
</evidence>
<gene>
    <name evidence="4" type="ORF">SAMN04488090_0796</name>
</gene>
<keyword evidence="5" id="KW-1185">Reference proteome</keyword>
<dbReference type="InterPro" id="IPR014718">
    <property type="entry name" value="GH-type_carb-bd"/>
</dbReference>
<dbReference type="CDD" id="cd09023">
    <property type="entry name" value="Aldose_epim_Ec_c4013"/>
    <property type="match status" value="1"/>
</dbReference>
<name>A0A1G9JXA4_9BACT</name>
<evidence type="ECO:0000313" key="5">
    <source>
        <dbReference type="Proteomes" id="UP000198901"/>
    </source>
</evidence>
<sequence length="353" mass="39133">MATHSWQSYVSNPAQVGGIETSVLDNGPGRGVRIAWVNTGTGLRYKVVLDRAMDVADAFYNQHSLAWLSHSGVTPPEPFTEERLNWLRTFNGGLITTCGLTHVGGPEKDEFGARGLHGSISNLPAEIESIIQPDLAKGQLTMSLTGRIRETTVFGPSLELKRTISGTLGEAVIRIRDEVTNRGNAPAPHMLLYHVNFGWPLADKDTQIVWHGEWAPREDGFSHRYFREGVDFRTCPAPLDEHSGPGEAAAFIRPEKNAAGWSETGLYNQRLGMAAIVRFRKEQLPWLTNWQHWGRGEYVTGLEPGTHGPIGQAAARREGTLIFLEPCETREYDLEIEVLTDSESIHQFLNPSA</sequence>
<comment type="subunit">
    <text evidence="2">Monomer.</text>
</comment>
<dbReference type="EMBL" id="FNGS01000002">
    <property type="protein sequence ID" value="SDL42159.1"/>
    <property type="molecule type" value="Genomic_DNA"/>
</dbReference>
<dbReference type="RefSeq" id="WP_093198112.1">
    <property type="nucleotide sequence ID" value="NZ_FNGS01000002.1"/>
</dbReference>
<dbReference type="STRING" id="563176.SAMN04488090_0796"/>
<comment type="cofactor">
    <cofactor evidence="1">
        <name>Ca(2+)</name>
        <dbReference type="ChEBI" id="CHEBI:29108"/>
    </cofactor>
</comment>
<accession>A0A1G9JXA4</accession>
<proteinExistence type="predicted"/>
<evidence type="ECO:0008006" key="6">
    <source>
        <dbReference type="Google" id="ProtNLM"/>
    </source>
</evidence>
<organism evidence="4 5">
    <name type="scientific">Siphonobacter aquaeclarae</name>
    <dbReference type="NCBI Taxonomy" id="563176"/>
    <lineage>
        <taxon>Bacteria</taxon>
        <taxon>Pseudomonadati</taxon>
        <taxon>Bacteroidota</taxon>
        <taxon>Cytophagia</taxon>
        <taxon>Cytophagales</taxon>
        <taxon>Cytophagaceae</taxon>
        <taxon>Siphonobacter</taxon>
    </lineage>
</organism>
<dbReference type="Pfam" id="PF14486">
    <property type="entry name" value="DUF4432"/>
    <property type="match status" value="1"/>
</dbReference>
<evidence type="ECO:0000313" key="4">
    <source>
        <dbReference type="EMBL" id="SDL42159.1"/>
    </source>
</evidence>
<evidence type="ECO:0000256" key="2">
    <source>
        <dbReference type="ARBA" id="ARBA00011245"/>
    </source>
</evidence>